<dbReference type="PROSITE" id="PS51257">
    <property type="entry name" value="PROKAR_LIPOPROTEIN"/>
    <property type="match status" value="1"/>
</dbReference>
<gene>
    <name evidence="6" type="ORF">EDB95_0007</name>
</gene>
<evidence type="ECO:0000256" key="2">
    <source>
        <dbReference type="ARBA" id="ARBA00008854"/>
    </source>
</evidence>
<evidence type="ECO:0000256" key="5">
    <source>
        <dbReference type="ARBA" id="ARBA00023136"/>
    </source>
</evidence>
<evidence type="ECO:0000256" key="4">
    <source>
        <dbReference type="ARBA" id="ARBA00022989"/>
    </source>
</evidence>
<comment type="subcellular location">
    <subcellularLocation>
        <location evidence="1">Membrane</location>
        <topology evidence="1">Single-pass membrane protein</topology>
    </subcellularLocation>
</comment>
<dbReference type="EMBL" id="SODV01000001">
    <property type="protein sequence ID" value="TDW99001.1"/>
    <property type="molecule type" value="Genomic_DNA"/>
</dbReference>
<reference evidence="6 7" key="1">
    <citation type="submission" date="2019-03" db="EMBL/GenBank/DDBJ databases">
        <title>Genomic Encyclopedia of Type Strains, Phase IV (KMG-IV): sequencing the most valuable type-strain genomes for metagenomic binning, comparative biology and taxonomic classification.</title>
        <authorList>
            <person name="Goeker M."/>
        </authorList>
    </citation>
    <scope>NUCLEOTIDE SEQUENCE [LARGE SCALE GENOMIC DNA]</scope>
    <source>
        <strain evidence="6 7">DSM 100059</strain>
    </source>
</reference>
<name>A0A4R8DM20_9BACT</name>
<dbReference type="Gene3D" id="1.20.1440.20">
    <property type="entry name" value="LemA-like domain"/>
    <property type="match status" value="1"/>
</dbReference>
<dbReference type="SUPFAM" id="SSF140478">
    <property type="entry name" value="LemA-like"/>
    <property type="match status" value="1"/>
</dbReference>
<dbReference type="InterPro" id="IPR007156">
    <property type="entry name" value="MamQ_LemA"/>
</dbReference>
<keyword evidence="5" id="KW-0472">Membrane</keyword>
<evidence type="ECO:0000256" key="1">
    <source>
        <dbReference type="ARBA" id="ARBA00004167"/>
    </source>
</evidence>
<evidence type="ECO:0000256" key="3">
    <source>
        <dbReference type="ARBA" id="ARBA00022692"/>
    </source>
</evidence>
<dbReference type="RefSeq" id="WP_133989346.1">
    <property type="nucleotide sequence ID" value="NZ_SODV01000001.1"/>
</dbReference>
<keyword evidence="3" id="KW-0812">Transmembrane</keyword>
<organism evidence="6 7">
    <name type="scientific">Dinghuibacter silviterrae</name>
    <dbReference type="NCBI Taxonomy" id="1539049"/>
    <lineage>
        <taxon>Bacteria</taxon>
        <taxon>Pseudomonadati</taxon>
        <taxon>Bacteroidota</taxon>
        <taxon>Chitinophagia</taxon>
        <taxon>Chitinophagales</taxon>
        <taxon>Chitinophagaceae</taxon>
        <taxon>Dinghuibacter</taxon>
    </lineage>
</organism>
<dbReference type="PANTHER" id="PTHR34478:SF2">
    <property type="entry name" value="MEMBRANE PROTEIN"/>
    <property type="match status" value="1"/>
</dbReference>
<dbReference type="AlphaFoldDB" id="A0A4R8DM20"/>
<dbReference type="PANTHER" id="PTHR34478">
    <property type="entry name" value="PROTEIN LEMA"/>
    <property type="match status" value="1"/>
</dbReference>
<dbReference type="InterPro" id="IPR023353">
    <property type="entry name" value="LemA-like_dom_sf"/>
</dbReference>
<dbReference type="Proteomes" id="UP000294498">
    <property type="component" value="Unassembled WGS sequence"/>
</dbReference>
<protein>
    <submittedName>
        <fullName evidence="6">LemA protein</fullName>
    </submittedName>
</protein>
<comment type="caution">
    <text evidence="6">The sequence shown here is derived from an EMBL/GenBank/DDBJ whole genome shotgun (WGS) entry which is preliminary data.</text>
</comment>
<evidence type="ECO:0000313" key="6">
    <source>
        <dbReference type="EMBL" id="TDW99001.1"/>
    </source>
</evidence>
<dbReference type="OrthoDB" id="9804152at2"/>
<keyword evidence="4" id="KW-1133">Transmembrane helix</keyword>
<accession>A0A4R8DM20</accession>
<comment type="similarity">
    <text evidence="2">Belongs to the LemA family.</text>
</comment>
<sequence>MKHLGLYITLGILLILFMVGCNGYNGLATQDQDVKQKWSVVEAQYQRKKNLYENVVATIKGSARNEDTTLIKITQMRSRIPTIDPNNPQTLNEANRAYDQMKSSILNINFENYPNIQTTQAFRDFQAQIEGTENRVTTAIRDWSGSVQDFNTRVVRFPGSIIASLFGFKQKPYFQADEGAKDTKVDFGS</sequence>
<keyword evidence="7" id="KW-1185">Reference proteome</keyword>
<evidence type="ECO:0000313" key="7">
    <source>
        <dbReference type="Proteomes" id="UP000294498"/>
    </source>
</evidence>
<dbReference type="Pfam" id="PF04011">
    <property type="entry name" value="LemA"/>
    <property type="match status" value="1"/>
</dbReference>
<proteinExistence type="inferred from homology"/>
<dbReference type="GO" id="GO:0016020">
    <property type="term" value="C:membrane"/>
    <property type="evidence" value="ECO:0007669"/>
    <property type="project" value="UniProtKB-SubCell"/>
</dbReference>